<dbReference type="RefSeq" id="XP_064702572.1">
    <property type="nucleotide sequence ID" value="XM_064850503.1"/>
</dbReference>
<evidence type="ECO:0000313" key="2">
    <source>
        <dbReference type="EMBL" id="KAK5047005.1"/>
    </source>
</evidence>
<proteinExistence type="predicted"/>
<sequence length="183" mass="19995">MAPKINPRATKSIHSRAAPNPAMVWENRIRAASVATYHLLRRPSPGDELSLAERGQIDHDSAFRAILMPESLSIDSQHSSHTNDDIRPVHHPKYINDHESVVRNHGSIAPGNNDEHYATNDEVGVGHPTSINFHIQDLLGLGAALEVIHGEEISASIEEADLGVEDNPSHNKKSGPINDDDDP</sequence>
<dbReference type="Proteomes" id="UP001358417">
    <property type="component" value="Unassembled WGS sequence"/>
</dbReference>
<protein>
    <submittedName>
        <fullName evidence="2">Uncharacterized protein</fullName>
    </submittedName>
</protein>
<reference evidence="2 3" key="1">
    <citation type="submission" date="2023-08" db="EMBL/GenBank/DDBJ databases">
        <title>Black Yeasts Isolated from many extreme environments.</title>
        <authorList>
            <person name="Coleine C."/>
            <person name="Stajich J.E."/>
            <person name="Selbmann L."/>
        </authorList>
    </citation>
    <scope>NUCLEOTIDE SEQUENCE [LARGE SCALE GENOMIC DNA]</scope>
    <source>
        <strain evidence="2 3">CCFEE 5792</strain>
    </source>
</reference>
<keyword evidence="3" id="KW-1185">Reference proteome</keyword>
<dbReference type="AlphaFoldDB" id="A0AAV9N2E5"/>
<accession>A0AAV9N2E5</accession>
<gene>
    <name evidence="2" type="ORF">LTR84_006947</name>
</gene>
<dbReference type="EMBL" id="JAVRRD010000027">
    <property type="protein sequence ID" value="KAK5047005.1"/>
    <property type="molecule type" value="Genomic_DNA"/>
</dbReference>
<feature type="region of interest" description="Disordered" evidence="1">
    <location>
        <begin position="158"/>
        <end position="183"/>
    </location>
</feature>
<dbReference type="GeneID" id="89975115"/>
<organism evidence="2 3">
    <name type="scientific">Exophiala bonariae</name>
    <dbReference type="NCBI Taxonomy" id="1690606"/>
    <lineage>
        <taxon>Eukaryota</taxon>
        <taxon>Fungi</taxon>
        <taxon>Dikarya</taxon>
        <taxon>Ascomycota</taxon>
        <taxon>Pezizomycotina</taxon>
        <taxon>Eurotiomycetes</taxon>
        <taxon>Chaetothyriomycetidae</taxon>
        <taxon>Chaetothyriales</taxon>
        <taxon>Herpotrichiellaceae</taxon>
        <taxon>Exophiala</taxon>
    </lineage>
</organism>
<evidence type="ECO:0000313" key="3">
    <source>
        <dbReference type="Proteomes" id="UP001358417"/>
    </source>
</evidence>
<comment type="caution">
    <text evidence="2">The sequence shown here is derived from an EMBL/GenBank/DDBJ whole genome shotgun (WGS) entry which is preliminary data.</text>
</comment>
<evidence type="ECO:0000256" key="1">
    <source>
        <dbReference type="SAM" id="MobiDB-lite"/>
    </source>
</evidence>
<name>A0AAV9N2E5_9EURO</name>